<evidence type="ECO:0000313" key="2">
    <source>
        <dbReference type="EMBL" id="HGI30267.1"/>
    </source>
</evidence>
<protein>
    <submittedName>
        <fullName evidence="2">ACT domain-containing protein</fullName>
    </submittedName>
</protein>
<proteinExistence type="predicted"/>
<gene>
    <name evidence="2" type="ORF">ENV30_02995</name>
</gene>
<reference evidence="2" key="1">
    <citation type="journal article" date="2020" name="mSystems">
        <title>Genome- and Community-Level Interaction Insights into Carbon Utilization and Element Cycling Functions of Hydrothermarchaeota in Hydrothermal Sediment.</title>
        <authorList>
            <person name="Zhou Z."/>
            <person name="Liu Y."/>
            <person name="Xu W."/>
            <person name="Pan J."/>
            <person name="Luo Z.H."/>
            <person name="Li M."/>
        </authorList>
    </citation>
    <scope>NUCLEOTIDE SEQUENCE [LARGE SCALE GENOMIC DNA]</scope>
    <source>
        <strain evidence="2">SpSt-747</strain>
    </source>
</reference>
<sequence>MAHQVSVFAENKPGRIEKIARILAQEGVNIRAITISSANGFGVVKILADQPQKAFELLREHGLPAYLQEVIAVVLEDVPGGLHRVARILAENGINIEDAYGFVIEKGKTAVLVIQVENEPHAQSILERNGFVLLSDEEIYRL</sequence>
<name>A0A7V4DE31_9BACT</name>
<dbReference type="InterPro" id="IPR002912">
    <property type="entry name" value="ACT_dom"/>
</dbReference>
<feature type="domain" description="ACT" evidence="1">
    <location>
        <begin position="4"/>
        <end position="69"/>
    </location>
</feature>
<dbReference type="PANTHER" id="PTHR40099:SF1">
    <property type="entry name" value="ACETOLACTATE SYNTHASE, SMALL SUBUNIT"/>
    <property type="match status" value="1"/>
</dbReference>
<dbReference type="PROSITE" id="PS51671">
    <property type="entry name" value="ACT"/>
    <property type="match status" value="2"/>
</dbReference>
<dbReference type="Pfam" id="PF19571">
    <property type="entry name" value="ACT_8"/>
    <property type="match status" value="1"/>
</dbReference>
<dbReference type="CDD" id="cd04882">
    <property type="entry name" value="ACT_Bt0572_2"/>
    <property type="match status" value="1"/>
</dbReference>
<evidence type="ECO:0000259" key="1">
    <source>
        <dbReference type="PROSITE" id="PS51671"/>
    </source>
</evidence>
<dbReference type="Gene3D" id="3.30.2130.10">
    <property type="entry name" value="VC0802-like"/>
    <property type="match status" value="1"/>
</dbReference>
<dbReference type="EMBL" id="DTFV01000045">
    <property type="protein sequence ID" value="HGI30267.1"/>
    <property type="molecule type" value="Genomic_DNA"/>
</dbReference>
<dbReference type="InterPro" id="IPR045865">
    <property type="entry name" value="ACT-like_dom_sf"/>
</dbReference>
<dbReference type="PANTHER" id="PTHR40099">
    <property type="entry name" value="ACETOLACTATE SYNTHASE, SMALL SUBUNIT"/>
    <property type="match status" value="1"/>
</dbReference>
<dbReference type="AlphaFoldDB" id="A0A7V4DE31"/>
<organism evidence="2">
    <name type="scientific">Candidatus Caldatribacterium californiense</name>
    <dbReference type="NCBI Taxonomy" id="1454726"/>
    <lineage>
        <taxon>Bacteria</taxon>
        <taxon>Pseudomonadati</taxon>
        <taxon>Atribacterota</taxon>
        <taxon>Atribacteria</taxon>
        <taxon>Atribacterales</taxon>
        <taxon>Candidatus Caldatribacteriaceae</taxon>
        <taxon>Candidatus Caldatribacterium</taxon>
    </lineage>
</organism>
<comment type="caution">
    <text evidence="2">The sequence shown here is derived from an EMBL/GenBank/DDBJ whole genome shotgun (WGS) entry which is preliminary data.</text>
</comment>
<feature type="domain" description="ACT" evidence="1">
    <location>
        <begin position="70"/>
        <end position="142"/>
    </location>
</feature>
<accession>A0A7V4DE31</accession>
<dbReference type="SUPFAM" id="SSF55021">
    <property type="entry name" value="ACT-like"/>
    <property type="match status" value="2"/>
</dbReference>
<dbReference type="InterPro" id="IPR045739">
    <property type="entry name" value="ACT_dom_pair"/>
</dbReference>